<sequence length="411" mass="44977">MSHTHFALSIATGLGLTFTVMLSHAAPPDTSDAQNYKSHKALLIGVDGMQYEKLQQAIQNNMAPHIAGLNPAKSYIGGIDGTATEQTTGSGPGWTTILTGTWVDRHKVPSNNNAWRNKAPSLFKQLKQADPERKTSSIVSWNTINNNFADDIAQGFIDLAIKCSDVDQCVADKASYELEYGRSDLVFAHFDEPDNVGHRYGFSTRYQTAIQGVDDKVGQLLSALKRRKQSNPDEDWLVLVTTDHGRRLPDGRNHGAQTLSEKTTFIALNKPANEQLTRPITNPDNPGHDNLYGFASQADITPTLLAHFGIEPVPARHAMDGLPLTGPLGARLFSARLAPDAAQVNLTWNGDGSAYKPVHIYRNGKQIASVDYSRRGYIDNDIKELKGPVNYTAVIDKVPVSRLITLGDKKP</sequence>
<organism evidence="2 3">
    <name type="scientific">Pseudomonas fragi</name>
    <dbReference type="NCBI Taxonomy" id="296"/>
    <lineage>
        <taxon>Bacteria</taxon>
        <taxon>Pseudomonadati</taxon>
        <taxon>Pseudomonadota</taxon>
        <taxon>Gammaproteobacteria</taxon>
        <taxon>Pseudomonadales</taxon>
        <taxon>Pseudomonadaceae</taxon>
        <taxon>Pseudomonas</taxon>
    </lineage>
</organism>
<dbReference type="Proteomes" id="UP000330809">
    <property type="component" value="Unassembled WGS sequence"/>
</dbReference>
<dbReference type="SUPFAM" id="SSF53649">
    <property type="entry name" value="Alkaline phosphatase-like"/>
    <property type="match status" value="1"/>
</dbReference>
<reference evidence="2 3" key="1">
    <citation type="submission" date="2019-02" db="EMBL/GenBank/DDBJ databases">
        <authorList>
            <consortium name="Pathogen Informatics"/>
        </authorList>
    </citation>
    <scope>NUCLEOTIDE SEQUENCE [LARGE SCALE GENOMIC DNA]</scope>
    <source>
        <strain evidence="2 3">3012STDY7103891</strain>
    </source>
</reference>
<dbReference type="RefSeq" id="WP_133144544.1">
    <property type="nucleotide sequence ID" value="NZ_CAACYJ010000035.1"/>
</dbReference>
<keyword evidence="1" id="KW-0732">Signal</keyword>
<evidence type="ECO:0000256" key="1">
    <source>
        <dbReference type="SAM" id="SignalP"/>
    </source>
</evidence>
<evidence type="ECO:0000313" key="2">
    <source>
        <dbReference type="EMBL" id="VFB20291.1"/>
    </source>
</evidence>
<evidence type="ECO:0000313" key="3">
    <source>
        <dbReference type="Proteomes" id="UP000330809"/>
    </source>
</evidence>
<feature type="signal peptide" evidence="1">
    <location>
        <begin position="1"/>
        <end position="25"/>
    </location>
</feature>
<dbReference type="EMBL" id="CAACYJ010000035">
    <property type="protein sequence ID" value="VFB20291.1"/>
    <property type="molecule type" value="Genomic_DNA"/>
</dbReference>
<dbReference type="Gene3D" id="3.40.720.10">
    <property type="entry name" value="Alkaline Phosphatase, subunit A"/>
    <property type="match status" value="1"/>
</dbReference>
<dbReference type="Pfam" id="PF01663">
    <property type="entry name" value="Phosphodiest"/>
    <property type="match status" value="1"/>
</dbReference>
<accession>A0A449ILI2</accession>
<dbReference type="AlphaFoldDB" id="A0A449ILI2"/>
<name>A0A449ILI2_PSEFR</name>
<proteinExistence type="predicted"/>
<dbReference type="InterPro" id="IPR002591">
    <property type="entry name" value="Phosphodiest/P_Trfase"/>
</dbReference>
<protein>
    <submittedName>
        <fullName evidence="2">Uncharacterized protein conserved in bacteria</fullName>
    </submittedName>
</protein>
<feature type="chain" id="PRO_5019513435" evidence="1">
    <location>
        <begin position="26"/>
        <end position="411"/>
    </location>
</feature>
<gene>
    <name evidence="2" type="ORF">NCTC10754_02906</name>
</gene>
<dbReference type="InterPro" id="IPR017850">
    <property type="entry name" value="Alkaline_phosphatase_core_sf"/>
</dbReference>